<keyword evidence="2" id="KW-1185">Reference proteome</keyword>
<comment type="caution">
    <text evidence="1">The sequence shown here is derived from an EMBL/GenBank/DDBJ whole genome shotgun (WGS) entry which is preliminary data.</text>
</comment>
<name>A0ACC4AW11_POPAL</name>
<proteinExistence type="predicted"/>
<evidence type="ECO:0000313" key="2">
    <source>
        <dbReference type="Proteomes" id="UP000309997"/>
    </source>
</evidence>
<dbReference type="Proteomes" id="UP000309997">
    <property type="component" value="Unassembled WGS sequence"/>
</dbReference>
<sequence>MTIDVILLQEHQVGLEQKQNVYVVMGRCRKQWTKGNPTAMELFLSTMASVEKFAADFQVHESSLTPSHIFIC</sequence>
<reference evidence="1 2" key="1">
    <citation type="journal article" date="2024" name="Plant Biotechnol. J.">
        <title>Genome and CRISPR/Cas9 system of a widespread forest tree (Populus alba) in the world.</title>
        <authorList>
            <person name="Liu Y.J."/>
            <person name="Jiang P.F."/>
            <person name="Han X.M."/>
            <person name="Li X.Y."/>
            <person name="Wang H.M."/>
            <person name="Wang Y.J."/>
            <person name="Wang X.X."/>
            <person name="Zeng Q.Y."/>
        </authorList>
    </citation>
    <scope>NUCLEOTIDE SEQUENCE [LARGE SCALE GENOMIC DNA]</scope>
    <source>
        <strain evidence="2">cv. PAL-ZL1</strain>
    </source>
</reference>
<accession>A0ACC4AW11</accession>
<protein>
    <submittedName>
        <fullName evidence="1">Uncharacterized protein</fullName>
    </submittedName>
</protein>
<organism evidence="1 2">
    <name type="scientific">Populus alba</name>
    <name type="common">White poplar</name>
    <dbReference type="NCBI Taxonomy" id="43335"/>
    <lineage>
        <taxon>Eukaryota</taxon>
        <taxon>Viridiplantae</taxon>
        <taxon>Streptophyta</taxon>
        <taxon>Embryophyta</taxon>
        <taxon>Tracheophyta</taxon>
        <taxon>Spermatophyta</taxon>
        <taxon>Magnoliopsida</taxon>
        <taxon>eudicotyledons</taxon>
        <taxon>Gunneridae</taxon>
        <taxon>Pentapetalae</taxon>
        <taxon>rosids</taxon>
        <taxon>fabids</taxon>
        <taxon>Malpighiales</taxon>
        <taxon>Salicaceae</taxon>
        <taxon>Saliceae</taxon>
        <taxon>Populus</taxon>
    </lineage>
</organism>
<dbReference type="EMBL" id="RCHU02000015">
    <property type="protein sequence ID" value="KAL3570398.1"/>
    <property type="molecule type" value="Genomic_DNA"/>
</dbReference>
<gene>
    <name evidence="1" type="ORF">D5086_027647</name>
</gene>
<evidence type="ECO:0000313" key="1">
    <source>
        <dbReference type="EMBL" id="KAL3570398.1"/>
    </source>
</evidence>